<evidence type="ECO:0000256" key="1">
    <source>
        <dbReference type="SAM" id="SignalP"/>
    </source>
</evidence>
<keyword evidence="3" id="KW-1185">Reference proteome</keyword>
<proteinExistence type="predicted"/>
<organism evidence="2 3">
    <name type="scientific">Desulfolithobacter dissulfuricans</name>
    <dbReference type="NCBI Taxonomy" id="2795293"/>
    <lineage>
        <taxon>Bacteria</taxon>
        <taxon>Pseudomonadati</taxon>
        <taxon>Thermodesulfobacteriota</taxon>
        <taxon>Desulfobulbia</taxon>
        <taxon>Desulfobulbales</taxon>
        <taxon>Desulfobulbaceae</taxon>
        <taxon>Desulfolithobacter</taxon>
    </lineage>
</organism>
<evidence type="ECO:0000313" key="3">
    <source>
        <dbReference type="Proteomes" id="UP001063350"/>
    </source>
</evidence>
<name>A0A915TXQ3_9BACT</name>
<gene>
    <name evidence="2" type="ORF">GF1_00550</name>
</gene>
<accession>A0A915TXQ3</accession>
<dbReference type="KEGG" id="ddu:GF1_00550"/>
<evidence type="ECO:0000313" key="2">
    <source>
        <dbReference type="EMBL" id="BCO07679.1"/>
    </source>
</evidence>
<reference evidence="2" key="1">
    <citation type="submission" date="2020-12" db="EMBL/GenBank/DDBJ databases">
        <title>Desulfobium dissulfuricans gen. nov., sp. nov., a novel mesophilic, sulfate-reducing bacterium isolated from a deep-sea hydrothermal vent.</title>
        <authorList>
            <person name="Hashimoto Y."/>
            <person name="Tame A."/>
            <person name="Sawayama S."/>
            <person name="Miyazaki J."/>
            <person name="Takai K."/>
            <person name="Nakagawa S."/>
        </authorList>
    </citation>
    <scope>NUCLEOTIDE SEQUENCE</scope>
    <source>
        <strain evidence="2">GF1</strain>
    </source>
</reference>
<dbReference type="Gene3D" id="2.60.120.200">
    <property type="match status" value="1"/>
</dbReference>
<dbReference type="AlphaFoldDB" id="A0A915TXQ3"/>
<keyword evidence="1" id="KW-0732">Signal</keyword>
<protein>
    <submittedName>
        <fullName evidence="2">Uncharacterized protein</fullName>
    </submittedName>
</protein>
<sequence>MNLRWTCSCFVCFGVLLVPNLSLSADWQQALEAQFDIVETFDQLQDWRGGNYTRGRNLDQANMPKKLDGSISIWNMFDYWPTEPSPNDWIAHHSDADVWRATGKSLRMTMWGTTGPGRLGAYFGGSSVGSIDPYSTSGVVTSGYQQDVYLFEMIKFEPNAFPKDADGNYAYYAYFKWFVLSTGNTAANVCVEGRDDCTYGASNVHTMLYRNVDDQQFKLEYYNDANWPDFPADFQMWKPLNNIGNLKEYIENERWFGLEVHVHMGTPGQYDGYQEYWIYDDTGTEHYVGKSQGMIMMTAAPGHEDWGFNYFFQGGNISYGSVADEQGLDVSFFVDDIIIDDQRIGPAYFQLLSGNAVNSMNVTDVEPSPGIWLNN</sequence>
<dbReference type="EMBL" id="AP024233">
    <property type="protein sequence ID" value="BCO07679.1"/>
    <property type="molecule type" value="Genomic_DNA"/>
</dbReference>
<feature type="signal peptide" evidence="1">
    <location>
        <begin position="1"/>
        <end position="24"/>
    </location>
</feature>
<feature type="chain" id="PRO_5037068747" evidence="1">
    <location>
        <begin position="25"/>
        <end position="375"/>
    </location>
</feature>
<dbReference type="Proteomes" id="UP001063350">
    <property type="component" value="Chromosome"/>
</dbReference>
<dbReference type="RefSeq" id="WP_267927629.1">
    <property type="nucleotide sequence ID" value="NZ_AP024233.1"/>
</dbReference>